<keyword evidence="3" id="KW-1185">Reference proteome</keyword>
<evidence type="ECO:0000256" key="1">
    <source>
        <dbReference type="SAM" id="Phobius"/>
    </source>
</evidence>
<gene>
    <name evidence="2" type="ORF">Cci01nite_17000</name>
</gene>
<organism evidence="2 3">
    <name type="scientific">Catellatospora citrea</name>
    <dbReference type="NCBI Taxonomy" id="53366"/>
    <lineage>
        <taxon>Bacteria</taxon>
        <taxon>Bacillati</taxon>
        <taxon>Actinomycetota</taxon>
        <taxon>Actinomycetes</taxon>
        <taxon>Micromonosporales</taxon>
        <taxon>Micromonosporaceae</taxon>
        <taxon>Catellatospora</taxon>
    </lineage>
</organism>
<proteinExistence type="predicted"/>
<dbReference type="EMBL" id="BONH01000005">
    <property type="protein sequence ID" value="GIF96606.1"/>
    <property type="molecule type" value="Genomic_DNA"/>
</dbReference>
<comment type="caution">
    <text evidence="2">The sequence shown here is derived from an EMBL/GenBank/DDBJ whole genome shotgun (WGS) entry which is preliminary data.</text>
</comment>
<accession>A0A8J3K4K0</accession>
<dbReference type="RefSeq" id="WP_203831727.1">
    <property type="nucleotide sequence ID" value="NZ_BONH01000005.1"/>
</dbReference>
<keyword evidence="1" id="KW-0812">Transmembrane</keyword>
<feature type="transmembrane region" description="Helical" evidence="1">
    <location>
        <begin position="114"/>
        <end position="136"/>
    </location>
</feature>
<protein>
    <submittedName>
        <fullName evidence="2">Uncharacterized protein</fullName>
    </submittedName>
</protein>
<dbReference type="Proteomes" id="UP000659904">
    <property type="component" value="Unassembled WGS sequence"/>
</dbReference>
<keyword evidence="1" id="KW-0472">Membrane</keyword>
<keyword evidence="1" id="KW-1133">Transmembrane helix</keyword>
<dbReference type="AlphaFoldDB" id="A0A8J3K4K0"/>
<reference evidence="2 3" key="1">
    <citation type="submission" date="2021-01" db="EMBL/GenBank/DDBJ databases">
        <title>Whole genome shotgun sequence of Catellatospora citrea NBRC 14495.</title>
        <authorList>
            <person name="Komaki H."/>
            <person name="Tamura T."/>
        </authorList>
    </citation>
    <scope>NUCLEOTIDE SEQUENCE [LARGE SCALE GENOMIC DNA]</scope>
    <source>
        <strain evidence="2 3">NBRC 14495</strain>
    </source>
</reference>
<dbReference type="SUPFAM" id="SSF53474">
    <property type="entry name" value="alpha/beta-Hydrolases"/>
    <property type="match status" value="1"/>
</dbReference>
<dbReference type="Gene3D" id="3.40.50.1820">
    <property type="entry name" value="alpha/beta hydrolase"/>
    <property type="match status" value="1"/>
</dbReference>
<evidence type="ECO:0000313" key="2">
    <source>
        <dbReference type="EMBL" id="GIF96606.1"/>
    </source>
</evidence>
<sequence>MAKVLLIHGINNTYRSAPQLTKLWVPALSGGVGLADAGAAIAESDVACVFFGDLFRAQGRFLGDGIPHLTEDDVTEGPESDLLFDWWSAAAEIDQLVVHPDAHTLGMRSKVKRALLALSGSKFLAGISTGMLVWWLKQVTLYFTDADVRAAVQKRLGDAIGEDTRVIVAHSLGSVAAYEVLCAGNGRQVTDLVTLGSPLGVPNVVFDRLTPRPQVKDGRHRGMWPGVERWVNIVDVDDFVALRSKLATVFGDGVTDVSIDNGLSAHAAERYLSAAETGAAVLAGLRNPE</sequence>
<dbReference type="InterPro" id="IPR029058">
    <property type="entry name" value="AB_hydrolase_fold"/>
</dbReference>
<name>A0A8J3K4K0_9ACTN</name>
<evidence type="ECO:0000313" key="3">
    <source>
        <dbReference type="Proteomes" id="UP000659904"/>
    </source>
</evidence>